<keyword evidence="3 9" id="KW-0575">Peroxidase</keyword>
<name>A0A8H5FGR0_9AGAR</name>
<dbReference type="GO" id="GO:0008379">
    <property type="term" value="F:thioredoxin peroxidase activity"/>
    <property type="evidence" value="ECO:0007669"/>
    <property type="project" value="TreeGrafter"/>
</dbReference>
<protein>
    <recommendedName>
        <fullName evidence="2">thioredoxin-dependent peroxiredoxin</fullName>
        <ecNumber evidence="2">1.11.1.24</ecNumber>
    </recommendedName>
</protein>
<dbReference type="InterPro" id="IPR019479">
    <property type="entry name" value="Peroxiredoxin_C"/>
</dbReference>
<evidence type="ECO:0000256" key="1">
    <source>
        <dbReference type="ARBA" id="ARBA00009796"/>
    </source>
</evidence>
<dbReference type="InterPro" id="IPR000866">
    <property type="entry name" value="AhpC/TSA"/>
</dbReference>
<dbReference type="InterPro" id="IPR013766">
    <property type="entry name" value="Thioredoxin_domain"/>
</dbReference>
<dbReference type="Pfam" id="PF00578">
    <property type="entry name" value="AhpC-TSA"/>
    <property type="match status" value="1"/>
</dbReference>
<keyword evidence="13" id="KW-1185">Reference proteome</keyword>
<evidence type="ECO:0000256" key="6">
    <source>
        <dbReference type="ARBA" id="ARBA00023157"/>
    </source>
</evidence>
<reference evidence="12 13" key="1">
    <citation type="journal article" date="2020" name="ISME J.">
        <title>Uncovering the hidden diversity of litter-decomposition mechanisms in mushroom-forming fungi.</title>
        <authorList>
            <person name="Floudas D."/>
            <person name="Bentzer J."/>
            <person name="Ahren D."/>
            <person name="Johansson T."/>
            <person name="Persson P."/>
            <person name="Tunlid A."/>
        </authorList>
    </citation>
    <scope>NUCLEOTIDE SEQUENCE [LARGE SCALE GENOMIC DNA]</scope>
    <source>
        <strain evidence="12 13">CBS 175.51</strain>
    </source>
</reference>
<evidence type="ECO:0000259" key="11">
    <source>
        <dbReference type="PROSITE" id="PS51352"/>
    </source>
</evidence>
<evidence type="ECO:0000256" key="8">
    <source>
        <dbReference type="ARBA" id="ARBA00049091"/>
    </source>
</evidence>
<comment type="function">
    <text evidence="9">Thiol-specific peroxidase that catalyzes the reduction of hydrogen peroxide and organic hydroperoxides to water and alcohols, respectively.</text>
</comment>
<dbReference type="GO" id="GO:0006979">
    <property type="term" value="P:response to oxidative stress"/>
    <property type="evidence" value="ECO:0007669"/>
    <property type="project" value="TreeGrafter"/>
</dbReference>
<feature type="domain" description="Thioredoxin" evidence="11">
    <location>
        <begin position="3"/>
        <end position="162"/>
    </location>
</feature>
<comment type="catalytic activity">
    <reaction evidence="8">
        <text>a hydroperoxide + [thioredoxin]-dithiol = an alcohol + [thioredoxin]-disulfide + H2O</text>
        <dbReference type="Rhea" id="RHEA:62620"/>
        <dbReference type="Rhea" id="RHEA-COMP:10698"/>
        <dbReference type="Rhea" id="RHEA-COMP:10700"/>
        <dbReference type="ChEBI" id="CHEBI:15377"/>
        <dbReference type="ChEBI" id="CHEBI:29950"/>
        <dbReference type="ChEBI" id="CHEBI:30879"/>
        <dbReference type="ChEBI" id="CHEBI:35924"/>
        <dbReference type="ChEBI" id="CHEBI:50058"/>
        <dbReference type="EC" id="1.11.1.24"/>
    </reaction>
</comment>
<dbReference type="PIRSF" id="PIRSF000239">
    <property type="entry name" value="AHPC"/>
    <property type="match status" value="1"/>
</dbReference>
<evidence type="ECO:0000256" key="5">
    <source>
        <dbReference type="ARBA" id="ARBA00023002"/>
    </source>
</evidence>
<dbReference type="Gene3D" id="3.40.30.10">
    <property type="entry name" value="Glutaredoxin"/>
    <property type="match status" value="1"/>
</dbReference>
<evidence type="ECO:0000313" key="12">
    <source>
        <dbReference type="EMBL" id="KAF5336179.1"/>
    </source>
</evidence>
<keyword evidence="7 9" id="KW-0676">Redox-active center</keyword>
<keyword evidence="4 9" id="KW-0049">Antioxidant</keyword>
<dbReference type="Pfam" id="PF10417">
    <property type="entry name" value="1-cysPrx_C"/>
    <property type="match status" value="1"/>
</dbReference>
<dbReference type="InterPro" id="IPR036249">
    <property type="entry name" value="Thioredoxin-like_sf"/>
</dbReference>
<gene>
    <name evidence="12" type="ORF">D9611_006334</name>
</gene>
<accession>A0A8H5FGR0</accession>
<dbReference type="PROSITE" id="PS51352">
    <property type="entry name" value="THIOREDOXIN_2"/>
    <property type="match status" value="1"/>
</dbReference>
<dbReference type="PANTHER" id="PTHR10681:SF128">
    <property type="entry name" value="THIOREDOXIN-DEPENDENT PEROXIDE REDUCTASE, MITOCHONDRIAL"/>
    <property type="match status" value="1"/>
</dbReference>
<keyword evidence="5 9" id="KW-0560">Oxidoreductase</keyword>
<dbReference type="GO" id="GO:0033554">
    <property type="term" value="P:cellular response to stress"/>
    <property type="evidence" value="ECO:0007669"/>
    <property type="project" value="TreeGrafter"/>
</dbReference>
<sequence length="212" mass="23487">MVALVQRPAPAFKAEAVTAGLFEDVDLAQFLGQWVVLFFYPMDFTFVCPTEILAFNDALPQFKELNTAVLAVSTDSKFSHFAWATQDRKEGGLGPNLTIPLIADRNMKISRDYGVLLEDEGIALRGLFIIDPKGILRQITVNDLPVGRSVDETIRLIKAFQFTEKYGEVCPANWTEGSATIKADPVSKLEYFGSVQPTGEANEAPRKRARVD</sequence>
<dbReference type="EC" id="1.11.1.24" evidence="2"/>
<evidence type="ECO:0000256" key="3">
    <source>
        <dbReference type="ARBA" id="ARBA00022559"/>
    </source>
</evidence>
<comment type="caution">
    <text evidence="12">The sequence shown here is derived from an EMBL/GenBank/DDBJ whole genome shotgun (WGS) entry which is preliminary data.</text>
</comment>
<dbReference type="FunFam" id="3.40.30.10:FF:000003">
    <property type="entry name" value="Peroxiredoxin 1"/>
    <property type="match status" value="1"/>
</dbReference>
<dbReference type="EMBL" id="JAACJK010000059">
    <property type="protein sequence ID" value="KAF5336179.1"/>
    <property type="molecule type" value="Genomic_DNA"/>
</dbReference>
<evidence type="ECO:0000256" key="10">
    <source>
        <dbReference type="PIRSR" id="PIRSR000239-1"/>
    </source>
</evidence>
<dbReference type="CDD" id="cd03015">
    <property type="entry name" value="PRX_Typ2cys"/>
    <property type="match status" value="1"/>
</dbReference>
<evidence type="ECO:0000256" key="7">
    <source>
        <dbReference type="ARBA" id="ARBA00023284"/>
    </source>
</evidence>
<dbReference type="AlphaFoldDB" id="A0A8H5FGR0"/>
<dbReference type="PANTHER" id="PTHR10681">
    <property type="entry name" value="THIOREDOXIN PEROXIDASE"/>
    <property type="match status" value="1"/>
</dbReference>
<keyword evidence="6" id="KW-1015">Disulfide bond</keyword>
<dbReference type="GO" id="GO:0005829">
    <property type="term" value="C:cytosol"/>
    <property type="evidence" value="ECO:0007669"/>
    <property type="project" value="TreeGrafter"/>
</dbReference>
<dbReference type="GO" id="GO:0045454">
    <property type="term" value="P:cell redox homeostasis"/>
    <property type="evidence" value="ECO:0007669"/>
    <property type="project" value="TreeGrafter"/>
</dbReference>
<dbReference type="SUPFAM" id="SSF52833">
    <property type="entry name" value="Thioredoxin-like"/>
    <property type="match status" value="1"/>
</dbReference>
<evidence type="ECO:0000256" key="9">
    <source>
        <dbReference type="PIRNR" id="PIRNR000239"/>
    </source>
</evidence>
<evidence type="ECO:0000256" key="2">
    <source>
        <dbReference type="ARBA" id="ARBA00013017"/>
    </source>
</evidence>
<dbReference type="GO" id="GO:0042744">
    <property type="term" value="P:hydrogen peroxide catabolic process"/>
    <property type="evidence" value="ECO:0007669"/>
    <property type="project" value="TreeGrafter"/>
</dbReference>
<evidence type="ECO:0000256" key="4">
    <source>
        <dbReference type="ARBA" id="ARBA00022862"/>
    </source>
</evidence>
<evidence type="ECO:0000313" key="13">
    <source>
        <dbReference type="Proteomes" id="UP000541558"/>
    </source>
</evidence>
<dbReference type="Proteomes" id="UP000541558">
    <property type="component" value="Unassembled WGS sequence"/>
</dbReference>
<feature type="active site" description="Cysteine sulfenic acid (-SOH) intermediate; for peroxidase activity" evidence="10">
    <location>
        <position position="48"/>
    </location>
</feature>
<comment type="similarity">
    <text evidence="1">Belongs to the peroxiredoxin family. AhpC/Prx1 subfamily.</text>
</comment>
<proteinExistence type="inferred from homology"/>
<dbReference type="OrthoDB" id="185659at2759"/>
<dbReference type="InterPro" id="IPR050217">
    <property type="entry name" value="Peroxiredoxin"/>
</dbReference>
<organism evidence="12 13">
    <name type="scientific">Ephemerocybe angulata</name>
    <dbReference type="NCBI Taxonomy" id="980116"/>
    <lineage>
        <taxon>Eukaryota</taxon>
        <taxon>Fungi</taxon>
        <taxon>Dikarya</taxon>
        <taxon>Basidiomycota</taxon>
        <taxon>Agaricomycotina</taxon>
        <taxon>Agaricomycetes</taxon>
        <taxon>Agaricomycetidae</taxon>
        <taxon>Agaricales</taxon>
        <taxon>Agaricineae</taxon>
        <taxon>Psathyrellaceae</taxon>
        <taxon>Ephemerocybe</taxon>
    </lineage>
</organism>
<dbReference type="InterPro" id="IPR024706">
    <property type="entry name" value="Peroxiredoxin_AhpC-typ"/>
</dbReference>